<sequence>MQDGELQGLAFCGETFSPRNVTISIEKGIITEIAESTKPAAGWIAPAFFNAHTHIADTVAMDTPVQGRPLADLVAPPNGLKHRILRATQDERLSAAMHETMQFMHTTGTAAFAEFREGGAHGVQLLQQADTPGIHPVIFGRDGGEFVADGLGLSSAKHPAADLAAVERARAAGKRIAIHAGEAGTKDIEDAFALDPDFIIHATCFEERHIREAADRNIPLVICPRSNWILGGTDAASRPPVRKMIDAGCTLWLGTDNVMFVAPDMFAECAFLTTVYKTSPEETLSMATGGFSLLGHRGIIEEGEPANLICLDPGYAKKWTQSPALSLVSRIGSRSVRVMYG</sequence>
<dbReference type="RefSeq" id="WP_268924233.1">
    <property type="nucleotide sequence ID" value="NZ_JAPTGB010000003.1"/>
</dbReference>
<dbReference type="InterPro" id="IPR006680">
    <property type="entry name" value="Amidohydro-rel"/>
</dbReference>
<protein>
    <submittedName>
        <fullName evidence="2">Amidohydrolase family protein</fullName>
    </submittedName>
</protein>
<name>A0ABT4IE49_9EURY</name>
<comment type="caution">
    <text evidence="2">The sequence shown here is derived from an EMBL/GenBank/DDBJ whole genome shotgun (WGS) entry which is preliminary data.</text>
</comment>
<dbReference type="PANTHER" id="PTHR43794">
    <property type="entry name" value="AMINOHYDROLASE SSNA-RELATED"/>
    <property type="match status" value="1"/>
</dbReference>
<evidence type="ECO:0000313" key="3">
    <source>
        <dbReference type="Proteomes" id="UP001141422"/>
    </source>
</evidence>
<evidence type="ECO:0000259" key="1">
    <source>
        <dbReference type="Pfam" id="PF01979"/>
    </source>
</evidence>
<dbReference type="SUPFAM" id="SSF51556">
    <property type="entry name" value="Metallo-dependent hydrolases"/>
    <property type="match status" value="1"/>
</dbReference>
<reference evidence="2" key="1">
    <citation type="submission" date="2022-12" db="EMBL/GenBank/DDBJ databases">
        <title>Isolation and characterisation of novel Methanocorpusculum spp. from native Australian herbivores indicates the genus is ancestrally host-associated.</title>
        <authorList>
            <person name="Volmer J.G."/>
            <person name="Soo R.M."/>
            <person name="Evans P.N."/>
            <person name="Hoedt E.C."/>
            <person name="Astorga Alsina A.L."/>
            <person name="Woodcroft B.J."/>
            <person name="Tyson G.W."/>
            <person name="Hugenholtz P."/>
            <person name="Morrison M."/>
        </authorList>
    </citation>
    <scope>NUCLEOTIDE SEQUENCE</scope>
    <source>
        <strain evidence="2">MG</strain>
    </source>
</reference>
<dbReference type="Proteomes" id="UP001141422">
    <property type="component" value="Unassembled WGS sequence"/>
</dbReference>
<gene>
    <name evidence="2" type="ORF">O0S10_02045</name>
</gene>
<dbReference type="EMBL" id="JAPTGB010000003">
    <property type="protein sequence ID" value="MCZ0860009.1"/>
    <property type="molecule type" value="Genomic_DNA"/>
</dbReference>
<keyword evidence="3" id="KW-1185">Reference proteome</keyword>
<proteinExistence type="predicted"/>
<dbReference type="InterPro" id="IPR032466">
    <property type="entry name" value="Metal_Hydrolase"/>
</dbReference>
<organism evidence="2 3">
    <name type="scientific">Methanocorpusculum petauri</name>
    <dbReference type="NCBI Taxonomy" id="3002863"/>
    <lineage>
        <taxon>Archaea</taxon>
        <taxon>Methanobacteriati</taxon>
        <taxon>Methanobacteriota</taxon>
        <taxon>Stenosarchaea group</taxon>
        <taxon>Methanomicrobia</taxon>
        <taxon>Methanomicrobiales</taxon>
        <taxon>Methanocorpusculaceae</taxon>
        <taxon>Methanocorpusculum</taxon>
    </lineage>
</organism>
<accession>A0ABT4IE49</accession>
<dbReference type="Pfam" id="PF01979">
    <property type="entry name" value="Amidohydro_1"/>
    <property type="match status" value="1"/>
</dbReference>
<evidence type="ECO:0000313" key="2">
    <source>
        <dbReference type="EMBL" id="MCZ0860009.1"/>
    </source>
</evidence>
<dbReference type="PANTHER" id="PTHR43794:SF5">
    <property type="entry name" value="CHLOROHYDROLASE FAMILY PROTEIN"/>
    <property type="match status" value="1"/>
</dbReference>
<dbReference type="InterPro" id="IPR050287">
    <property type="entry name" value="MTA/SAH_deaminase"/>
</dbReference>
<feature type="domain" description="Amidohydrolase-related" evidence="1">
    <location>
        <begin position="90"/>
        <end position="317"/>
    </location>
</feature>
<dbReference type="Gene3D" id="3.20.20.140">
    <property type="entry name" value="Metal-dependent hydrolases"/>
    <property type="match status" value="1"/>
</dbReference>